<proteinExistence type="predicted"/>
<accession>A0ABP8MNW3</accession>
<dbReference type="Proteomes" id="UP001501410">
    <property type="component" value="Unassembled WGS sequence"/>
</dbReference>
<dbReference type="InterPro" id="IPR026341">
    <property type="entry name" value="T9SS_type_B"/>
</dbReference>
<evidence type="ECO:0000313" key="1">
    <source>
        <dbReference type="EMBL" id="GAA4452066.1"/>
    </source>
</evidence>
<gene>
    <name evidence="1" type="ORF">GCM10023092_10450</name>
</gene>
<keyword evidence="2" id="KW-1185">Reference proteome</keyword>
<comment type="caution">
    <text evidence="1">The sequence shown here is derived from an EMBL/GenBank/DDBJ whole genome shotgun (WGS) entry which is preliminary data.</text>
</comment>
<dbReference type="Pfam" id="PF13585">
    <property type="entry name" value="CHU_C"/>
    <property type="match status" value="1"/>
</dbReference>
<organism evidence="1 2">
    <name type="scientific">Rurimicrobium arvi</name>
    <dbReference type="NCBI Taxonomy" id="2049916"/>
    <lineage>
        <taxon>Bacteria</taxon>
        <taxon>Pseudomonadati</taxon>
        <taxon>Bacteroidota</taxon>
        <taxon>Chitinophagia</taxon>
        <taxon>Chitinophagales</taxon>
        <taxon>Chitinophagaceae</taxon>
        <taxon>Rurimicrobium</taxon>
    </lineage>
</organism>
<dbReference type="EMBL" id="BAABEZ010000014">
    <property type="protein sequence ID" value="GAA4452066.1"/>
    <property type="molecule type" value="Genomic_DNA"/>
</dbReference>
<evidence type="ECO:0008006" key="3">
    <source>
        <dbReference type="Google" id="ProtNLM"/>
    </source>
</evidence>
<name>A0ABP8MNW3_9BACT</name>
<sequence>MLSAVFFLLSSENALANRVAAAELAYKWVSDSTYLVTYTFYRDCGGSTEPANIRVCYFNTCNTDNGSVLLTKKTPLSSNGTIVDPGNGCTSAPATTCTSPATVLKGFRKWVYEGTVTLPSKCATWKFAVSLDARNAGSTNYAALATNNMYTEATLNNIDAPKSSSPAFSTDLIQYMCAGVPQSFNYAGVDADGDVLSYSLIDPQTASENQSACLIPPAPTSYAFGGSKPGTSLTTDPFPTGGTFNFGATSGLMTLTPAAASAAQQAMMTIYVVKRRGTKVVGTVMRDIQFIVNNGCTPNNVTFSITSMIQAFVNTAGRVQICPNVAMRVCFNIASTDGSVAITNVKDDHLTFSPTSGSSTITPTGYAGSGTNVVTGCLDWTPNETDQGVKRMIIESDVCRPGAPKVHRRDTITFHIVETLNVVATDTFICFGDTSYLCPTPDSSATGGTYTYSTTTSGTGFPTGSLGITTYPPCASVRPSSTTVYLVETPSIPGGCKRQDLPALNTNQAEMKIVVVNPRINAGPDTVMCIYDTLQMNSNLLNPQPELTYAYHWIPGTYLSDSTDPSPVLRIPNGVDPLTLPDSLVYRLEVTPTPGSECYKEDTIVVHLLKGYYILTGDTLQNSMTGLGYKFRQKGESDTAICSGKSVVLQGWRDVSRGATNDSTYTYTWNPPTGVSTPTEFIPGVTTITPPGTDTGVLVYTLTASRVGCTDSVKRIVITVDKTPTVDIGPDKSICFGDTLNLFADINPSPDVFSLYKYKWYPGGALSRADTFVTYFTGYRSETIHFTVTTTRANCSATDSAVYSVNPRAFLTKGNDTSICPGDSATLLVAGDALLKTITWKPTTNIDSIHSLHPRVSPTFTTDYVVIGTDSNSCVDSASIKVSVFPRTVIYLPDSARIYPGDVIELSPEGNALYYTWFPLTGFLDYGDSSSSRPKIAPLLNTTYRLRAVSAAGCVAEDSIYVFVSPDSYVDMPNAFAPGRSGDNTTFKAAHLGDATLTSLKVFNRWGMLVFETTNIEEGWDGSYKGEPQPMGVYVYTVEAVTKSGKKVSKQGNVTLIR</sequence>
<protein>
    <recommendedName>
        <fullName evidence="3">Gliding motility-associated C-terminal domain-containing protein</fullName>
    </recommendedName>
</protein>
<reference evidence="2" key="1">
    <citation type="journal article" date="2019" name="Int. J. Syst. Evol. Microbiol.">
        <title>The Global Catalogue of Microorganisms (GCM) 10K type strain sequencing project: providing services to taxonomists for standard genome sequencing and annotation.</title>
        <authorList>
            <consortium name="The Broad Institute Genomics Platform"/>
            <consortium name="The Broad Institute Genome Sequencing Center for Infectious Disease"/>
            <person name="Wu L."/>
            <person name="Ma J."/>
        </authorList>
    </citation>
    <scope>NUCLEOTIDE SEQUENCE [LARGE SCALE GENOMIC DNA]</scope>
    <source>
        <strain evidence="2">JCM 31921</strain>
    </source>
</reference>
<dbReference type="NCBIfam" id="TIGR04131">
    <property type="entry name" value="Bac_Flav_CTERM"/>
    <property type="match status" value="1"/>
</dbReference>
<evidence type="ECO:0000313" key="2">
    <source>
        <dbReference type="Proteomes" id="UP001501410"/>
    </source>
</evidence>